<dbReference type="OrthoDB" id="4965215at2"/>
<keyword evidence="2" id="KW-0472">Membrane</keyword>
<feature type="transmembrane region" description="Helical" evidence="2">
    <location>
        <begin position="95"/>
        <end position="117"/>
    </location>
</feature>
<proteinExistence type="predicted"/>
<evidence type="ECO:0000256" key="2">
    <source>
        <dbReference type="SAM" id="Phobius"/>
    </source>
</evidence>
<keyword evidence="2" id="KW-0812">Transmembrane</keyword>
<dbReference type="EMBL" id="RZNB01000002">
    <property type="protein sequence ID" value="RWZ51932.1"/>
    <property type="molecule type" value="Genomic_DNA"/>
</dbReference>
<sequence>MTNPALDLADRFRSIGVKSVYGDPVDVGGSTVVPVAVSLYGFGAGEGEGTGDGAAGESTTGKLGGSGAGGGGGGYSWPVGAYISDGGTVRFEPNVISLIIVAVPLISVTGKALSWIIKALKR</sequence>
<organism evidence="3 4">
    <name type="scientific">Labedella phragmitis</name>
    <dbReference type="NCBI Taxonomy" id="2498849"/>
    <lineage>
        <taxon>Bacteria</taxon>
        <taxon>Bacillati</taxon>
        <taxon>Actinomycetota</taxon>
        <taxon>Actinomycetes</taxon>
        <taxon>Micrococcales</taxon>
        <taxon>Microbacteriaceae</taxon>
        <taxon>Labedella</taxon>
    </lineage>
</organism>
<evidence type="ECO:0000313" key="4">
    <source>
        <dbReference type="Proteomes" id="UP000288547"/>
    </source>
</evidence>
<accession>A0A444PVM9</accession>
<comment type="caution">
    <text evidence="3">The sequence shown here is derived from an EMBL/GenBank/DDBJ whole genome shotgun (WGS) entry which is preliminary data.</text>
</comment>
<name>A0A444PVM9_9MICO</name>
<evidence type="ECO:0000313" key="3">
    <source>
        <dbReference type="EMBL" id="RWZ51932.1"/>
    </source>
</evidence>
<evidence type="ECO:0000256" key="1">
    <source>
        <dbReference type="SAM" id="MobiDB-lite"/>
    </source>
</evidence>
<dbReference type="AlphaFoldDB" id="A0A444PVM9"/>
<dbReference type="RefSeq" id="WP_128494645.1">
    <property type="nucleotide sequence ID" value="NZ_RZNB01000002.1"/>
</dbReference>
<reference evidence="3 4" key="1">
    <citation type="submission" date="2018-12" db="EMBL/GenBank/DDBJ databases">
        <authorList>
            <person name="Li F."/>
        </authorList>
    </citation>
    <scope>NUCLEOTIDE SEQUENCE [LARGE SCALE GENOMIC DNA]</scope>
    <source>
        <strain evidence="3 4">11W25H-1</strain>
    </source>
</reference>
<keyword evidence="2" id="KW-1133">Transmembrane helix</keyword>
<feature type="region of interest" description="Disordered" evidence="1">
    <location>
        <begin position="50"/>
        <end position="69"/>
    </location>
</feature>
<dbReference type="Proteomes" id="UP000288547">
    <property type="component" value="Unassembled WGS sequence"/>
</dbReference>
<keyword evidence="4" id="KW-1185">Reference proteome</keyword>
<gene>
    <name evidence="3" type="ORF">ELQ90_07600</name>
</gene>
<evidence type="ECO:0008006" key="5">
    <source>
        <dbReference type="Google" id="ProtNLM"/>
    </source>
</evidence>
<protein>
    <recommendedName>
        <fullName evidence="5">Sporulation protein</fullName>
    </recommendedName>
</protein>